<evidence type="ECO:0000313" key="4">
    <source>
        <dbReference type="Proteomes" id="UP000283523"/>
    </source>
</evidence>
<dbReference type="PANTHER" id="PTHR44154">
    <property type="entry name" value="QUINONE OXIDOREDUCTASE"/>
    <property type="match status" value="1"/>
</dbReference>
<evidence type="ECO:0000259" key="2">
    <source>
        <dbReference type="SMART" id="SM00829"/>
    </source>
</evidence>
<dbReference type="InterPro" id="IPR020843">
    <property type="entry name" value="ER"/>
</dbReference>
<dbReference type="SUPFAM" id="SSF50129">
    <property type="entry name" value="GroES-like"/>
    <property type="match status" value="1"/>
</dbReference>
<evidence type="ECO:0000256" key="1">
    <source>
        <dbReference type="ARBA" id="ARBA00022857"/>
    </source>
</evidence>
<dbReference type="InterPro" id="IPR051603">
    <property type="entry name" value="Zinc-ADH_QOR/CCCR"/>
</dbReference>
<dbReference type="Gene3D" id="3.90.180.10">
    <property type="entry name" value="Medium-chain alcohol dehydrogenases, catalytic domain"/>
    <property type="match status" value="1"/>
</dbReference>
<dbReference type="AlphaFoldDB" id="A0A418MK28"/>
<reference evidence="3 4" key="1">
    <citation type="submission" date="2018-08" db="EMBL/GenBank/DDBJ databases">
        <title>Fibrisoma montanum sp. nov., isolated from Danxia mountain soil.</title>
        <authorList>
            <person name="Huang Y."/>
        </authorList>
    </citation>
    <scope>NUCLEOTIDE SEQUENCE [LARGE SCALE GENOMIC DNA]</scope>
    <source>
        <strain evidence="3 4">HYT19</strain>
    </source>
</reference>
<dbReference type="InterPro" id="IPR013154">
    <property type="entry name" value="ADH-like_N"/>
</dbReference>
<sequence length="312" mass="32386">MRSVVVKPDAPGRIHIDTAVPTPEPSSSEALVRVAAISLNRGDVRSIHHSQAGFRPGWDLAGIVEQAAADCSGPKIGEGVVGFVPSGGWAELVAVPRNSLAVLPDTVSFSQAATLPIAGLSALYALERNGSLLGQTVLITGATGGVGLFACQLARLAGVRVVALIRRPEQAELVRQAGAHEVVVSADGAEAAGYGPYHLIVESVGGQVLGNVMGMLIFGGVCVTLGASESAEASFNIRLFFMAGGALQGFFIFNEIRRHSAAMGLSRLLQLVATGQLQTSISIETPWTNIAEVTQQLLDRQFSGKAVLTING</sequence>
<dbReference type="GO" id="GO:0016491">
    <property type="term" value="F:oxidoreductase activity"/>
    <property type="evidence" value="ECO:0007669"/>
    <property type="project" value="InterPro"/>
</dbReference>
<dbReference type="SMART" id="SM00829">
    <property type="entry name" value="PKS_ER"/>
    <property type="match status" value="1"/>
</dbReference>
<dbReference type="CDD" id="cd08270">
    <property type="entry name" value="MDR4"/>
    <property type="match status" value="1"/>
</dbReference>
<dbReference type="Pfam" id="PF08240">
    <property type="entry name" value="ADH_N"/>
    <property type="match status" value="1"/>
</dbReference>
<feature type="domain" description="Enoyl reductase (ER)" evidence="2">
    <location>
        <begin position="9"/>
        <end position="308"/>
    </location>
</feature>
<dbReference type="PANTHER" id="PTHR44154:SF1">
    <property type="entry name" value="QUINONE OXIDOREDUCTASE"/>
    <property type="match status" value="1"/>
</dbReference>
<dbReference type="Pfam" id="PF00107">
    <property type="entry name" value="ADH_zinc_N"/>
    <property type="match status" value="1"/>
</dbReference>
<gene>
    <name evidence="3" type="ORF">DYU11_05605</name>
</gene>
<keyword evidence="4" id="KW-1185">Reference proteome</keyword>
<evidence type="ECO:0000313" key="3">
    <source>
        <dbReference type="EMBL" id="RIV27772.1"/>
    </source>
</evidence>
<dbReference type="Proteomes" id="UP000283523">
    <property type="component" value="Unassembled WGS sequence"/>
</dbReference>
<organism evidence="3 4">
    <name type="scientific">Fibrisoma montanum</name>
    <dbReference type="NCBI Taxonomy" id="2305895"/>
    <lineage>
        <taxon>Bacteria</taxon>
        <taxon>Pseudomonadati</taxon>
        <taxon>Bacteroidota</taxon>
        <taxon>Cytophagia</taxon>
        <taxon>Cytophagales</taxon>
        <taxon>Spirosomataceae</taxon>
        <taxon>Fibrisoma</taxon>
    </lineage>
</organism>
<comment type="caution">
    <text evidence="3">The sequence shown here is derived from an EMBL/GenBank/DDBJ whole genome shotgun (WGS) entry which is preliminary data.</text>
</comment>
<dbReference type="EMBL" id="QXED01000001">
    <property type="protein sequence ID" value="RIV27772.1"/>
    <property type="molecule type" value="Genomic_DNA"/>
</dbReference>
<dbReference type="OrthoDB" id="648910at2"/>
<protein>
    <submittedName>
        <fullName evidence="3">Alcohol dehydrogenase</fullName>
    </submittedName>
</protein>
<keyword evidence="1" id="KW-0521">NADP</keyword>
<dbReference type="InterPro" id="IPR011032">
    <property type="entry name" value="GroES-like_sf"/>
</dbReference>
<name>A0A418MK28_9BACT</name>
<dbReference type="InterPro" id="IPR013149">
    <property type="entry name" value="ADH-like_C"/>
</dbReference>
<dbReference type="SUPFAM" id="SSF51735">
    <property type="entry name" value="NAD(P)-binding Rossmann-fold domains"/>
    <property type="match status" value="1"/>
</dbReference>
<dbReference type="Gene3D" id="3.40.50.720">
    <property type="entry name" value="NAD(P)-binding Rossmann-like Domain"/>
    <property type="match status" value="1"/>
</dbReference>
<accession>A0A418MK28</accession>
<proteinExistence type="predicted"/>
<dbReference type="InterPro" id="IPR036291">
    <property type="entry name" value="NAD(P)-bd_dom_sf"/>
</dbReference>